<accession>A0A251WVX0</accession>
<dbReference type="InterPro" id="IPR004379">
    <property type="entry name" value="UDP-GALP_mutase"/>
</dbReference>
<protein>
    <submittedName>
        <fullName evidence="7">UDP-galactopyranose mutase</fullName>
    </submittedName>
</protein>
<dbReference type="PANTHER" id="PTHR21197:SF0">
    <property type="entry name" value="UDP-GALACTOPYRANOSE MUTASE"/>
    <property type="match status" value="1"/>
</dbReference>
<comment type="cofactor">
    <cofactor evidence="1">
        <name>FAD</name>
        <dbReference type="ChEBI" id="CHEBI:57692"/>
    </cofactor>
</comment>
<evidence type="ECO:0000256" key="2">
    <source>
        <dbReference type="ARBA" id="ARBA00009321"/>
    </source>
</evidence>
<keyword evidence="4" id="KW-0274">FAD</keyword>
<dbReference type="Pfam" id="PF03275">
    <property type="entry name" value="GLF"/>
    <property type="match status" value="1"/>
</dbReference>
<dbReference type="OrthoDB" id="9769600at2"/>
<comment type="similarity">
    <text evidence="2">Belongs to the UDP-galactopyranose/dTDP-fucopyranose mutase family.</text>
</comment>
<comment type="caution">
    <text evidence="7">The sequence shown here is derived from an EMBL/GenBank/DDBJ whole genome shotgun (WGS) entry which is preliminary data.</text>
</comment>
<evidence type="ECO:0000256" key="3">
    <source>
        <dbReference type="ARBA" id="ARBA00022630"/>
    </source>
</evidence>
<keyword evidence="3" id="KW-0285">Flavoprotein</keyword>
<dbReference type="GO" id="GO:0005829">
    <property type="term" value="C:cytosol"/>
    <property type="evidence" value="ECO:0007669"/>
    <property type="project" value="TreeGrafter"/>
</dbReference>
<dbReference type="PANTHER" id="PTHR21197">
    <property type="entry name" value="UDP-GALACTOPYRANOSE MUTASE"/>
    <property type="match status" value="1"/>
</dbReference>
<evidence type="ECO:0000256" key="1">
    <source>
        <dbReference type="ARBA" id="ARBA00001974"/>
    </source>
</evidence>
<dbReference type="Gene3D" id="3.40.50.720">
    <property type="entry name" value="NAD(P)-binding Rossmann-like Domain"/>
    <property type="match status" value="3"/>
</dbReference>
<reference evidence="7 8" key="1">
    <citation type="submission" date="2016-12" db="EMBL/GenBank/DDBJ databases">
        <title>The draft genome sequence of HSLHS2.</title>
        <authorList>
            <person name="Hu D."/>
            <person name="Wang L."/>
            <person name="Shao Z."/>
        </authorList>
    </citation>
    <scope>NUCLEOTIDE SEQUENCE [LARGE SCALE GENOMIC DNA]</scope>
    <source>
        <strain evidence="7">MCCC 1A06712</strain>
    </source>
</reference>
<dbReference type="AlphaFoldDB" id="A0A251WVX0"/>
<sequence>MNQSILVVGAGFSGAVIARELANNGHQVTICDARSNVGGNCHTERDKQSGVMVHRYGPHIFHTTDTEIWEYVSQFTTMKPYRHSVRTTVQSSVYSLPINLQTINQFFGKTFNSDEARAFLADQCEDFQAPQNFEQAALASIGRPLYEAFFRGYTIKQWGCDPTEIPAQVFARLPVRFNYDDRYFDHRLVGIPADGYTALIQNILDHPQIDLQLNTTCTAQDISDYDHCFWTGTIDSYFNFIHGRLGYRTLSFEMARKAGDWQGCAVMNYGDISAPYTRVTEHKHLAPWEDHNETVISIETSKACGPTDTPYYPTRKLSERDQLKSYVDMAKAAPNVTFAGRLGTYRYLNMDTCIRAAIDIVAAYCSAVTSGSPSPNFATDPL</sequence>
<dbReference type="InterPro" id="IPR015899">
    <property type="entry name" value="UDP-GalPyranose_mutase_C"/>
</dbReference>
<dbReference type="Proteomes" id="UP000194664">
    <property type="component" value="Unassembled WGS sequence"/>
</dbReference>
<dbReference type="Pfam" id="PF13450">
    <property type="entry name" value="NAD_binding_8"/>
    <property type="match status" value="1"/>
</dbReference>
<evidence type="ECO:0000259" key="6">
    <source>
        <dbReference type="Pfam" id="PF03275"/>
    </source>
</evidence>
<gene>
    <name evidence="7" type="ORF">BVC71_13930</name>
</gene>
<keyword evidence="5" id="KW-0413">Isomerase</keyword>
<feature type="domain" description="UDP-galactopyranose mutase C-terminal" evidence="6">
    <location>
        <begin position="148"/>
        <end position="347"/>
    </location>
</feature>
<keyword evidence="8" id="KW-1185">Reference proteome</keyword>
<evidence type="ECO:0000313" key="7">
    <source>
        <dbReference type="EMBL" id="OUD08268.1"/>
    </source>
</evidence>
<evidence type="ECO:0000256" key="4">
    <source>
        <dbReference type="ARBA" id="ARBA00022827"/>
    </source>
</evidence>
<dbReference type="RefSeq" id="WP_086452302.1">
    <property type="nucleotide sequence ID" value="NZ_MSPP01000006.1"/>
</dbReference>
<dbReference type="SUPFAM" id="SSF54373">
    <property type="entry name" value="FAD-linked reductases, C-terminal domain"/>
    <property type="match status" value="1"/>
</dbReference>
<evidence type="ECO:0000313" key="8">
    <source>
        <dbReference type="Proteomes" id="UP000194664"/>
    </source>
</evidence>
<organism evidence="7 8">
    <name type="scientific">Marivivens niveibacter</name>
    <dbReference type="NCBI Taxonomy" id="1930667"/>
    <lineage>
        <taxon>Bacteria</taxon>
        <taxon>Pseudomonadati</taxon>
        <taxon>Pseudomonadota</taxon>
        <taxon>Alphaproteobacteria</taxon>
        <taxon>Rhodobacterales</taxon>
        <taxon>Paracoccaceae</taxon>
        <taxon>Marivivens group</taxon>
        <taxon>Marivivens</taxon>
    </lineage>
</organism>
<name>A0A251WVX0_9RHOB</name>
<dbReference type="EMBL" id="MSPP01000006">
    <property type="protein sequence ID" value="OUD08268.1"/>
    <property type="molecule type" value="Genomic_DNA"/>
</dbReference>
<dbReference type="NCBIfam" id="TIGR00031">
    <property type="entry name" value="UDP-GALP_mutase"/>
    <property type="match status" value="1"/>
</dbReference>
<proteinExistence type="inferred from homology"/>
<evidence type="ECO:0000256" key="5">
    <source>
        <dbReference type="ARBA" id="ARBA00023235"/>
    </source>
</evidence>
<dbReference type="GO" id="GO:0050660">
    <property type="term" value="F:flavin adenine dinucleotide binding"/>
    <property type="evidence" value="ECO:0007669"/>
    <property type="project" value="TreeGrafter"/>
</dbReference>
<dbReference type="GO" id="GO:0008767">
    <property type="term" value="F:UDP-galactopyranose mutase activity"/>
    <property type="evidence" value="ECO:0007669"/>
    <property type="project" value="InterPro"/>
</dbReference>
<dbReference type="SUPFAM" id="SSF51971">
    <property type="entry name" value="Nucleotide-binding domain"/>
    <property type="match status" value="1"/>
</dbReference>